<dbReference type="GO" id="GO:0005546">
    <property type="term" value="F:phosphatidylinositol-4,5-bisphosphate binding"/>
    <property type="evidence" value="ECO:0007669"/>
    <property type="project" value="TreeGrafter"/>
</dbReference>
<dbReference type="SUPFAM" id="SSF55753">
    <property type="entry name" value="Actin depolymerizing proteins"/>
    <property type="match status" value="1"/>
</dbReference>
<comment type="caution">
    <text evidence="3">The sequence shown here is derived from an EMBL/GenBank/DDBJ whole genome shotgun (WGS) entry which is preliminary data.</text>
</comment>
<feature type="region of interest" description="Disordered" evidence="2">
    <location>
        <begin position="266"/>
        <end position="299"/>
    </location>
</feature>
<feature type="compositionally biased region" description="Polar residues" evidence="2">
    <location>
        <begin position="9"/>
        <end position="26"/>
    </location>
</feature>
<dbReference type="GO" id="GO:0008154">
    <property type="term" value="P:actin polymerization or depolymerization"/>
    <property type="evidence" value="ECO:0007669"/>
    <property type="project" value="TreeGrafter"/>
</dbReference>
<keyword evidence="1" id="KW-0677">Repeat</keyword>
<reference evidence="3 4" key="2">
    <citation type="submission" date="2016-08" db="EMBL/GenBank/DDBJ databases">
        <title>Pervasive Adenine N6-methylation of Active Genes in Fungi.</title>
        <authorList>
            <consortium name="DOE Joint Genome Institute"/>
            <person name="Mondo S.J."/>
            <person name="Dannebaum R.O."/>
            <person name="Kuo R.C."/>
            <person name="Labutti K."/>
            <person name="Haridas S."/>
            <person name="Kuo A."/>
            <person name="Salamov A."/>
            <person name="Ahrendt S.R."/>
            <person name="Lipzen A."/>
            <person name="Sullivan W."/>
            <person name="Andreopoulos W.B."/>
            <person name="Clum A."/>
            <person name="Lindquist E."/>
            <person name="Daum C."/>
            <person name="Ramamoorthy G.K."/>
            <person name="Gryganskyi A."/>
            <person name="Culley D."/>
            <person name="Magnuson J.K."/>
            <person name="James T.Y."/>
            <person name="O'Malley M.A."/>
            <person name="Stajich J.E."/>
            <person name="Spatafora J.W."/>
            <person name="Visel A."/>
            <person name="Grigoriev I.V."/>
        </authorList>
    </citation>
    <scope>NUCLEOTIDE SEQUENCE [LARGE SCALE GENOMIC DNA]</scope>
    <source>
        <strain evidence="3 4">S4</strain>
    </source>
</reference>
<evidence type="ECO:0000256" key="1">
    <source>
        <dbReference type="ARBA" id="ARBA00022737"/>
    </source>
</evidence>
<dbReference type="InterPro" id="IPR007122">
    <property type="entry name" value="Villin/Gelsolin"/>
</dbReference>
<dbReference type="InterPro" id="IPR029006">
    <property type="entry name" value="ADF-H/Gelsolin-like_dom_sf"/>
</dbReference>
<dbReference type="GO" id="GO:0051015">
    <property type="term" value="F:actin filament binding"/>
    <property type="evidence" value="ECO:0007669"/>
    <property type="project" value="InterPro"/>
</dbReference>
<feature type="compositionally biased region" description="Basic and acidic residues" evidence="2">
    <location>
        <begin position="266"/>
        <end position="289"/>
    </location>
</feature>
<feature type="compositionally biased region" description="Polar residues" evidence="2">
    <location>
        <begin position="138"/>
        <end position="148"/>
    </location>
</feature>
<dbReference type="GO" id="GO:0051014">
    <property type="term" value="P:actin filament severing"/>
    <property type="evidence" value="ECO:0007669"/>
    <property type="project" value="TreeGrafter"/>
</dbReference>
<dbReference type="OrthoDB" id="2145680at2759"/>
<dbReference type="GO" id="GO:0015629">
    <property type="term" value="C:actin cytoskeleton"/>
    <property type="evidence" value="ECO:0007669"/>
    <property type="project" value="TreeGrafter"/>
</dbReference>
<evidence type="ECO:0000313" key="4">
    <source>
        <dbReference type="Proteomes" id="UP000193944"/>
    </source>
</evidence>
<name>A0A1Y1XKL3_9FUNG</name>
<dbReference type="Proteomes" id="UP000193944">
    <property type="component" value="Unassembled WGS sequence"/>
</dbReference>
<reference evidence="3 4" key="1">
    <citation type="submission" date="2016-08" db="EMBL/GenBank/DDBJ databases">
        <title>A Parts List for Fungal Cellulosomes Revealed by Comparative Genomics.</title>
        <authorList>
            <consortium name="DOE Joint Genome Institute"/>
            <person name="Haitjema C.H."/>
            <person name="Gilmore S.P."/>
            <person name="Henske J.K."/>
            <person name="Solomon K.V."/>
            <person name="De Groot R."/>
            <person name="Kuo A."/>
            <person name="Mondo S.J."/>
            <person name="Salamov A.A."/>
            <person name="Labutti K."/>
            <person name="Zhao Z."/>
            <person name="Chiniquy J."/>
            <person name="Barry K."/>
            <person name="Brewer H.M."/>
            <person name="Purvine S.O."/>
            <person name="Wright A.T."/>
            <person name="Boxma B."/>
            <person name="Van Alen T."/>
            <person name="Hackstein J.H."/>
            <person name="Baker S.E."/>
            <person name="Grigoriev I.V."/>
            <person name="O'Malley M.A."/>
        </authorList>
    </citation>
    <scope>NUCLEOTIDE SEQUENCE [LARGE SCALE GENOMIC DNA]</scope>
    <source>
        <strain evidence="3 4">S4</strain>
    </source>
</reference>
<evidence type="ECO:0000313" key="3">
    <source>
        <dbReference type="EMBL" id="ORX86255.1"/>
    </source>
</evidence>
<keyword evidence="4" id="KW-1185">Reference proteome</keyword>
<dbReference type="EMBL" id="MCFG01000023">
    <property type="protein sequence ID" value="ORX86255.1"/>
    <property type="molecule type" value="Genomic_DNA"/>
</dbReference>
<dbReference type="Gene3D" id="3.40.20.10">
    <property type="entry name" value="Severin"/>
    <property type="match status" value="2"/>
</dbReference>
<dbReference type="GO" id="GO:0051016">
    <property type="term" value="P:barbed-end actin filament capping"/>
    <property type="evidence" value="ECO:0007669"/>
    <property type="project" value="TreeGrafter"/>
</dbReference>
<evidence type="ECO:0000256" key="2">
    <source>
        <dbReference type="SAM" id="MobiDB-lite"/>
    </source>
</evidence>
<feature type="compositionally biased region" description="Basic and acidic residues" evidence="2">
    <location>
        <begin position="60"/>
        <end position="72"/>
    </location>
</feature>
<dbReference type="AlphaFoldDB" id="A0A1Y1XKL3"/>
<feature type="compositionally biased region" description="Basic and acidic residues" evidence="2">
    <location>
        <begin position="44"/>
        <end position="53"/>
    </location>
</feature>
<sequence>MSEVKNDETNVINNVESLAPNETPSKSAEEKETPNEITNNSSPEKSEDNKPDEIDNNEDSISKSHKTPERRRSSVKVKHFSPTVDNTPMQKTKNLVDKWEIIKKDNEKLAKISQYETQNEKKAKALQNEMENEKKSTKNTPKTDSTTYTNVYVSSDDKKMKDHIPRLTKKFSMKEQRLRESIKRFNESYHTANIDLKSGDMKIVTVKPVIKEKRVYVEDEDEENKVQRSKRVKVSELNNDDNNTSIWHKINSSIHSLKVPFISKSNEKTLDNNKNSDNDNDNDNKEKVNNKKKGKVNENENVITPTVKNQEVVEPVRLNETTCLDIFNPTSNKSTIPVLLRLRRRSSLINDDDSRQSFAKSNTKAEWANKLFMVMNTDSTIPKLYNVPVHWTSLSAQMVYILNVSDEALIQYNGSKSKDSDKDYAQRICKRMSLNDNIPDIFEIDQDDSYSTNSVALKLFWKTLELQNFTDSEKKSIIEKNDRLNLNDVLEKNKENLDVVRAIYVYRINEQTNSLDLVHNGSFPTYRCLNSNISMIFDFAGEVYLWQGKNSSLNARSIGIKFAQKIFNDYKRPSWATLKKINEGHEPIIFQEKFKDSYLFF</sequence>
<protein>
    <recommendedName>
        <fullName evidence="5">Gelsolin-like domain-containing protein</fullName>
    </recommendedName>
</protein>
<feature type="region of interest" description="Disordered" evidence="2">
    <location>
        <begin position="1"/>
        <end position="89"/>
    </location>
</feature>
<dbReference type="PANTHER" id="PTHR11977">
    <property type="entry name" value="VILLIN"/>
    <property type="match status" value="1"/>
</dbReference>
<dbReference type="PANTHER" id="PTHR11977:SF51">
    <property type="entry name" value="PROTEIN FLIGHTLESS-1 HOMOLOG"/>
    <property type="match status" value="1"/>
</dbReference>
<evidence type="ECO:0008006" key="5">
    <source>
        <dbReference type="Google" id="ProtNLM"/>
    </source>
</evidence>
<feature type="region of interest" description="Disordered" evidence="2">
    <location>
        <begin position="120"/>
        <end position="148"/>
    </location>
</feature>
<accession>A0A1Y1XKL3</accession>
<proteinExistence type="predicted"/>
<gene>
    <name evidence="3" type="ORF">BCR32DRAFT_241109</name>
</gene>
<dbReference type="GO" id="GO:0005737">
    <property type="term" value="C:cytoplasm"/>
    <property type="evidence" value="ECO:0007669"/>
    <property type="project" value="TreeGrafter"/>
</dbReference>
<organism evidence="3 4">
    <name type="scientific">Anaeromyces robustus</name>
    <dbReference type="NCBI Taxonomy" id="1754192"/>
    <lineage>
        <taxon>Eukaryota</taxon>
        <taxon>Fungi</taxon>
        <taxon>Fungi incertae sedis</taxon>
        <taxon>Chytridiomycota</taxon>
        <taxon>Chytridiomycota incertae sedis</taxon>
        <taxon>Neocallimastigomycetes</taxon>
        <taxon>Neocallimastigales</taxon>
        <taxon>Neocallimastigaceae</taxon>
        <taxon>Anaeromyces</taxon>
    </lineage>
</organism>
<dbReference type="SMART" id="SM00262">
    <property type="entry name" value="GEL"/>
    <property type="match status" value="1"/>
</dbReference>